<dbReference type="PANTHER" id="PTHR24095:SF14">
    <property type="entry name" value="ACETYL-COENZYME A SYNTHETASE 1"/>
    <property type="match status" value="1"/>
</dbReference>
<dbReference type="GO" id="GO:0005524">
    <property type="term" value="F:ATP binding"/>
    <property type="evidence" value="ECO:0007669"/>
    <property type="project" value="UniProtKB-KW"/>
</dbReference>
<dbReference type="GO" id="GO:0006085">
    <property type="term" value="P:acetyl-CoA biosynthetic process"/>
    <property type="evidence" value="ECO:0007669"/>
    <property type="project" value="TreeGrafter"/>
</dbReference>
<evidence type="ECO:0000256" key="2">
    <source>
        <dbReference type="ARBA" id="ARBA00022598"/>
    </source>
</evidence>
<proteinExistence type="predicted"/>
<evidence type="ECO:0000256" key="1">
    <source>
        <dbReference type="ARBA" id="ARBA00013275"/>
    </source>
</evidence>
<dbReference type="Pfam" id="PF13193">
    <property type="entry name" value="AMP-binding_C"/>
    <property type="match status" value="1"/>
</dbReference>
<reference evidence="9" key="3">
    <citation type="journal article" date="2016" name="Gigascience">
        <title>De novo construction of an expanded transcriptome assembly for the western tarnished plant bug, Lygus hesperus.</title>
        <authorList>
            <person name="Tassone E.E."/>
            <person name="Geib S.M."/>
            <person name="Hall B."/>
            <person name="Fabrick J.A."/>
            <person name="Brent C.S."/>
            <person name="Hull J.J."/>
        </authorList>
    </citation>
    <scope>NUCLEOTIDE SEQUENCE</scope>
</reference>
<accession>A0A0A9XKP1</accession>
<feature type="domain" description="AMP-binding enzyme C-terminal" evidence="7">
    <location>
        <begin position="198"/>
        <end position="277"/>
    </location>
</feature>
<dbReference type="Gene3D" id="3.30.300.30">
    <property type="match status" value="1"/>
</dbReference>
<evidence type="ECO:0000313" key="8">
    <source>
        <dbReference type="EMBL" id="JAG19378.1"/>
    </source>
</evidence>
<dbReference type="EMBL" id="GDHC01004022">
    <property type="protein sequence ID" value="JAQ14607.1"/>
    <property type="molecule type" value="Transcribed_RNA"/>
</dbReference>
<evidence type="ECO:0000259" key="7">
    <source>
        <dbReference type="Pfam" id="PF13193"/>
    </source>
</evidence>
<feature type="compositionally biased region" description="Basic and acidic residues" evidence="5">
    <location>
        <begin position="310"/>
        <end position="322"/>
    </location>
</feature>
<dbReference type="Gene3D" id="3.40.50.12780">
    <property type="entry name" value="N-terminal domain of ligase-like"/>
    <property type="match status" value="1"/>
</dbReference>
<sequence length="362" mass="40772">MYPDVDRYWDMIERHKITKFYTSPTAIRALMRYGADPIKKHNLESLKVVGTVGEPISPEAWKWIYTNIGNSNISIVDTYWQTETGGHILTNLPGCMPMRPGSVALPFFGIDMVIMSQDGKEITKPNVPGLLCIRKPWPGMVRTCWANHIRYKQSYFSIFKGLYFTGDSGYRDEDGYYWIIGRVDDVINVSGHRIGSAEIENAISTHQGVAESAVVGVPHPIKGQALFAFVILKLNYGVITNFIQSEIMLQVSTEVGAFARPDYICIVSSLPKTRSGKIMRRLLRKIACGETEGLLQDIDDKIRLAKLRERGENEEKHSDNDSQKLNPSVTIPNGEDLSTLSNPEIIQELINQVNELHQKANK</sequence>
<dbReference type="InterPro" id="IPR000873">
    <property type="entry name" value="AMP-dep_synth/lig_dom"/>
</dbReference>
<dbReference type="InterPro" id="IPR045851">
    <property type="entry name" value="AMP-bd_C_sf"/>
</dbReference>
<dbReference type="GO" id="GO:0003987">
    <property type="term" value="F:acetate-CoA ligase activity"/>
    <property type="evidence" value="ECO:0007669"/>
    <property type="project" value="UniProtKB-EC"/>
</dbReference>
<reference evidence="8" key="1">
    <citation type="journal article" date="2014" name="PLoS ONE">
        <title>Transcriptome-Based Identification of ABC Transporters in the Western Tarnished Plant Bug Lygus hesperus.</title>
        <authorList>
            <person name="Hull J.J."/>
            <person name="Chaney K."/>
            <person name="Geib S.M."/>
            <person name="Fabrick J.A."/>
            <person name="Brent C.S."/>
            <person name="Walsh D."/>
            <person name="Lavine L.C."/>
        </authorList>
    </citation>
    <scope>NUCLEOTIDE SEQUENCE</scope>
</reference>
<keyword evidence="3" id="KW-0547">Nucleotide-binding</keyword>
<name>A0A0A9XKP1_LYGHE</name>
<reference evidence="8" key="2">
    <citation type="submission" date="2014-07" db="EMBL/GenBank/DDBJ databases">
        <authorList>
            <person name="Hull J."/>
        </authorList>
    </citation>
    <scope>NUCLEOTIDE SEQUENCE</scope>
</reference>
<feature type="domain" description="AMP-dependent synthetase/ligase" evidence="6">
    <location>
        <begin position="4"/>
        <end position="137"/>
    </location>
</feature>
<evidence type="ECO:0000256" key="3">
    <source>
        <dbReference type="ARBA" id="ARBA00022741"/>
    </source>
</evidence>
<dbReference type="InterPro" id="IPR025110">
    <property type="entry name" value="AMP-bd_C"/>
</dbReference>
<dbReference type="PANTHER" id="PTHR24095">
    <property type="entry name" value="ACETYL-COENZYME A SYNTHETASE"/>
    <property type="match status" value="1"/>
</dbReference>
<feature type="compositionally biased region" description="Polar residues" evidence="5">
    <location>
        <begin position="323"/>
        <end position="339"/>
    </location>
</feature>
<evidence type="ECO:0000313" key="9">
    <source>
        <dbReference type="EMBL" id="JAQ14607.1"/>
    </source>
</evidence>
<protein>
    <recommendedName>
        <fullName evidence="1">acetate--CoA ligase</fullName>
        <ecNumber evidence="1">6.2.1.1</ecNumber>
    </recommendedName>
</protein>
<dbReference type="Pfam" id="PF00501">
    <property type="entry name" value="AMP-binding"/>
    <property type="match status" value="1"/>
</dbReference>
<dbReference type="SUPFAM" id="SSF56801">
    <property type="entry name" value="Acetyl-CoA synthetase-like"/>
    <property type="match status" value="1"/>
</dbReference>
<keyword evidence="4" id="KW-0067">ATP-binding</keyword>
<dbReference type="InterPro" id="IPR042099">
    <property type="entry name" value="ANL_N_sf"/>
</dbReference>
<organism evidence="8">
    <name type="scientific">Lygus hesperus</name>
    <name type="common">Western plant bug</name>
    <dbReference type="NCBI Taxonomy" id="30085"/>
    <lineage>
        <taxon>Eukaryota</taxon>
        <taxon>Metazoa</taxon>
        <taxon>Ecdysozoa</taxon>
        <taxon>Arthropoda</taxon>
        <taxon>Hexapoda</taxon>
        <taxon>Insecta</taxon>
        <taxon>Pterygota</taxon>
        <taxon>Neoptera</taxon>
        <taxon>Paraneoptera</taxon>
        <taxon>Hemiptera</taxon>
        <taxon>Heteroptera</taxon>
        <taxon>Panheteroptera</taxon>
        <taxon>Cimicomorpha</taxon>
        <taxon>Miridae</taxon>
        <taxon>Mirini</taxon>
        <taxon>Lygus</taxon>
    </lineage>
</organism>
<gene>
    <name evidence="8" type="primary">acsA_1</name>
    <name evidence="9" type="synonym">acsA_0</name>
    <name evidence="8" type="ORF">CM83_12134</name>
    <name evidence="9" type="ORF">g.17198</name>
</gene>
<dbReference type="AlphaFoldDB" id="A0A0A9XKP1"/>
<evidence type="ECO:0000256" key="4">
    <source>
        <dbReference type="ARBA" id="ARBA00022840"/>
    </source>
</evidence>
<dbReference type="EC" id="6.2.1.1" evidence="1"/>
<evidence type="ECO:0000256" key="5">
    <source>
        <dbReference type="SAM" id="MobiDB-lite"/>
    </source>
</evidence>
<dbReference type="EMBL" id="GBHO01024226">
    <property type="protein sequence ID" value="JAG19378.1"/>
    <property type="molecule type" value="Transcribed_RNA"/>
</dbReference>
<feature type="region of interest" description="Disordered" evidence="5">
    <location>
        <begin position="310"/>
        <end position="339"/>
    </location>
</feature>
<evidence type="ECO:0000259" key="6">
    <source>
        <dbReference type="Pfam" id="PF00501"/>
    </source>
</evidence>
<keyword evidence="2" id="KW-0436">Ligase</keyword>